<dbReference type="EMBL" id="JASCZI010213270">
    <property type="protein sequence ID" value="MED6201070.1"/>
    <property type="molecule type" value="Genomic_DNA"/>
</dbReference>
<keyword evidence="2" id="KW-1185">Reference proteome</keyword>
<gene>
    <name evidence="1" type="ORF">PIB30_091390</name>
</gene>
<evidence type="ECO:0000313" key="1">
    <source>
        <dbReference type="EMBL" id="MED6201070.1"/>
    </source>
</evidence>
<accession>A0ABU6XSD8</accession>
<evidence type="ECO:0000313" key="2">
    <source>
        <dbReference type="Proteomes" id="UP001341840"/>
    </source>
</evidence>
<protein>
    <submittedName>
        <fullName evidence="1">Uncharacterized protein</fullName>
    </submittedName>
</protein>
<comment type="caution">
    <text evidence="1">The sequence shown here is derived from an EMBL/GenBank/DDBJ whole genome shotgun (WGS) entry which is preliminary data.</text>
</comment>
<reference evidence="1 2" key="1">
    <citation type="journal article" date="2023" name="Plants (Basel)">
        <title>Bridging the Gap: Combining Genomics and Transcriptomics Approaches to Understand Stylosanthes scabra, an Orphan Legume from the Brazilian Caatinga.</title>
        <authorList>
            <person name="Ferreira-Neto J.R.C."/>
            <person name="da Silva M.D."/>
            <person name="Binneck E."/>
            <person name="de Melo N.F."/>
            <person name="da Silva R.H."/>
            <person name="de Melo A.L.T.M."/>
            <person name="Pandolfi V."/>
            <person name="Bustamante F.O."/>
            <person name="Brasileiro-Vidal A.C."/>
            <person name="Benko-Iseppon A.M."/>
        </authorList>
    </citation>
    <scope>NUCLEOTIDE SEQUENCE [LARGE SCALE GENOMIC DNA]</scope>
    <source>
        <tissue evidence="1">Leaves</tissue>
    </source>
</reference>
<feature type="non-terminal residue" evidence="1">
    <location>
        <position position="1"/>
    </location>
</feature>
<sequence>REANGTNEEPKRFVVFIATRTNQKRKELDEEVSESWQASSETENEAFQSLFGKEQSRRVRCYGRSVTQTHLRRHAEVAAIKQQHQHEVFTLQS</sequence>
<dbReference type="Proteomes" id="UP001341840">
    <property type="component" value="Unassembled WGS sequence"/>
</dbReference>
<organism evidence="1 2">
    <name type="scientific">Stylosanthes scabra</name>
    <dbReference type="NCBI Taxonomy" id="79078"/>
    <lineage>
        <taxon>Eukaryota</taxon>
        <taxon>Viridiplantae</taxon>
        <taxon>Streptophyta</taxon>
        <taxon>Embryophyta</taxon>
        <taxon>Tracheophyta</taxon>
        <taxon>Spermatophyta</taxon>
        <taxon>Magnoliopsida</taxon>
        <taxon>eudicotyledons</taxon>
        <taxon>Gunneridae</taxon>
        <taxon>Pentapetalae</taxon>
        <taxon>rosids</taxon>
        <taxon>fabids</taxon>
        <taxon>Fabales</taxon>
        <taxon>Fabaceae</taxon>
        <taxon>Papilionoideae</taxon>
        <taxon>50 kb inversion clade</taxon>
        <taxon>dalbergioids sensu lato</taxon>
        <taxon>Dalbergieae</taxon>
        <taxon>Pterocarpus clade</taxon>
        <taxon>Stylosanthes</taxon>
    </lineage>
</organism>
<name>A0ABU6XSD8_9FABA</name>
<proteinExistence type="predicted"/>